<dbReference type="AlphaFoldDB" id="A0A0X3Q4D5"/>
<keyword evidence="5" id="KW-0175">Coiled coil</keyword>
<dbReference type="EMBL" id="GEEE01004925">
    <property type="protein sequence ID" value="JAP58300.1"/>
    <property type="molecule type" value="Transcribed_RNA"/>
</dbReference>
<accession>A0A0X3Q4D5</accession>
<proteinExistence type="inferred from homology"/>
<name>A0A0X3Q4D5_SCHSO</name>
<dbReference type="GO" id="GO:0030286">
    <property type="term" value="C:dynein complex"/>
    <property type="evidence" value="ECO:0007669"/>
    <property type="project" value="UniProtKB-KW"/>
</dbReference>
<gene>
    <name evidence="6" type="primary">DCT2B</name>
    <name evidence="6" type="ORF">TR120189</name>
</gene>
<comment type="subcellular location">
    <subcellularLocation>
        <location evidence="1">Cytoplasm</location>
    </subcellularLocation>
</comment>
<dbReference type="GO" id="GO:0007017">
    <property type="term" value="P:microtubule-based process"/>
    <property type="evidence" value="ECO:0007669"/>
    <property type="project" value="InterPro"/>
</dbReference>
<evidence type="ECO:0000256" key="3">
    <source>
        <dbReference type="ARBA" id="ARBA00022490"/>
    </source>
</evidence>
<keyword evidence="4" id="KW-0243">Dynein</keyword>
<evidence type="ECO:0000256" key="2">
    <source>
        <dbReference type="ARBA" id="ARBA00006176"/>
    </source>
</evidence>
<protein>
    <submittedName>
        <fullName evidence="6">Dynactin subunit 2-B</fullName>
    </submittedName>
</protein>
<sequence>MSVDPKFANLPWIATDEPDFYESCDLPEADQRKEEVDVEQMLPKEIEQISLSVSDAHKRFENCKVDSKNADFSDDISVAGKVGYAVESSEYLSGAMDQESITQRFQRLQLEVRQLMNDAEAVGAQMKQADQSEPLSASELKQMASALSKQLSALQIEDMFGPNATVDLSGQEAILQKRIVEQINAFKPHEKPTKGAHQDHITYDLYMKPSLKEEPQNQKFLELDRRLERLEALLGQPDPTRLSSMTADTMGHGLLEAAQRLAARSSLLQPGHLDQIESRLVNLQTKLQSITEKRETIADADSQHKIAELYELVKKWDSLTTDLPQIVQRLQDLQTLHEQASEFSSSLASMELEQKRIDQNLDNYGKLLNQVQESVTETMKTFKDNIVVLDEKMKKAPK</sequence>
<dbReference type="GO" id="GO:0005737">
    <property type="term" value="C:cytoplasm"/>
    <property type="evidence" value="ECO:0007669"/>
    <property type="project" value="UniProtKB-SubCell"/>
</dbReference>
<comment type="similarity">
    <text evidence="2">Belongs to the dynactin subunit 2 family.</text>
</comment>
<keyword evidence="3" id="KW-0963">Cytoplasm</keyword>
<evidence type="ECO:0000256" key="4">
    <source>
        <dbReference type="ARBA" id="ARBA00023017"/>
    </source>
</evidence>
<dbReference type="PANTHER" id="PTHR15346">
    <property type="entry name" value="DYNACTIN SUBUNIT"/>
    <property type="match status" value="1"/>
</dbReference>
<organism evidence="6">
    <name type="scientific">Schistocephalus solidus</name>
    <name type="common">Tapeworm</name>
    <dbReference type="NCBI Taxonomy" id="70667"/>
    <lineage>
        <taxon>Eukaryota</taxon>
        <taxon>Metazoa</taxon>
        <taxon>Spiralia</taxon>
        <taxon>Lophotrochozoa</taxon>
        <taxon>Platyhelminthes</taxon>
        <taxon>Cestoda</taxon>
        <taxon>Eucestoda</taxon>
        <taxon>Diphyllobothriidea</taxon>
        <taxon>Diphyllobothriidae</taxon>
        <taxon>Schistocephalus</taxon>
    </lineage>
</organism>
<feature type="coiled-coil region" evidence="5">
    <location>
        <begin position="98"/>
        <end position="157"/>
    </location>
</feature>
<reference evidence="6" key="1">
    <citation type="submission" date="2016-01" db="EMBL/GenBank/DDBJ databases">
        <title>Reference transcriptome for the parasite Schistocephalus solidus: insights into the molecular evolution of parasitism.</title>
        <authorList>
            <person name="Hebert F.O."/>
            <person name="Grambauer S."/>
            <person name="Barber I."/>
            <person name="Landry C.R."/>
            <person name="Aubin-Horth N."/>
        </authorList>
    </citation>
    <scope>NUCLEOTIDE SEQUENCE</scope>
</reference>
<evidence type="ECO:0000256" key="1">
    <source>
        <dbReference type="ARBA" id="ARBA00004496"/>
    </source>
</evidence>
<dbReference type="InterPro" id="IPR028133">
    <property type="entry name" value="Dynamitin"/>
</dbReference>
<dbReference type="Pfam" id="PF04912">
    <property type="entry name" value="Dynamitin"/>
    <property type="match status" value="1"/>
</dbReference>
<evidence type="ECO:0000313" key="6">
    <source>
        <dbReference type="EMBL" id="JAP58300.1"/>
    </source>
</evidence>
<dbReference type="GO" id="GO:0005869">
    <property type="term" value="C:dynactin complex"/>
    <property type="evidence" value="ECO:0007669"/>
    <property type="project" value="InterPro"/>
</dbReference>
<evidence type="ECO:0000256" key="5">
    <source>
        <dbReference type="SAM" id="Coils"/>
    </source>
</evidence>